<sequence>MGTLGIEAHRGLAEVLVARVSEFIFSSSAEMATLSTEDLYAIADFCLVPVGTNEPSVAEYVAECVRVLEKTGLTYKMTPNQMHGYGTNLGMWLPNYLYSTKNPDAPLIEGPWSAVMKAIHDCHAAVHVKGAPRIATDIRIGTRVDRKIEPGTGNEHKVRRVEEIIARDAKA</sequence>
<organism evidence="3 4">
    <name type="scientific">Fibroporia radiculosa</name>
    <dbReference type="NCBI Taxonomy" id="599839"/>
    <lineage>
        <taxon>Eukaryota</taxon>
        <taxon>Fungi</taxon>
        <taxon>Dikarya</taxon>
        <taxon>Basidiomycota</taxon>
        <taxon>Agaricomycotina</taxon>
        <taxon>Agaricomycetes</taxon>
        <taxon>Polyporales</taxon>
        <taxon>Fibroporiaceae</taxon>
        <taxon>Fibroporia</taxon>
    </lineage>
</organism>
<reference evidence="3 4" key="1">
    <citation type="journal article" date="2012" name="Appl. Environ. Microbiol.">
        <title>Short-read sequencing for genomic analysis of the brown rot fungus Fibroporia radiculosa.</title>
        <authorList>
            <person name="Tang J.D."/>
            <person name="Perkins A.D."/>
            <person name="Sonstegard T.S."/>
            <person name="Schroeder S.G."/>
            <person name="Burgess S.C."/>
            <person name="Diehl S.V."/>
        </authorList>
    </citation>
    <scope>NUCLEOTIDE SEQUENCE [LARGE SCALE GENOMIC DNA]</scope>
    <source>
        <strain evidence="3 4">TFFH 294</strain>
    </source>
</reference>
<evidence type="ECO:0000256" key="1">
    <source>
        <dbReference type="ARBA" id="ARBA00010272"/>
    </source>
</evidence>
<gene>
    <name evidence="3" type="ORF">FIBRA_02015</name>
</gene>
<evidence type="ECO:0000313" key="3">
    <source>
        <dbReference type="EMBL" id="CCL99990.1"/>
    </source>
</evidence>
<dbReference type="GeneID" id="24094901"/>
<dbReference type="SUPFAM" id="SSF89957">
    <property type="entry name" value="MTH1187/YkoF-like"/>
    <property type="match status" value="2"/>
</dbReference>
<feature type="domain" description="Thiamine-binding protein" evidence="2">
    <location>
        <begin position="103"/>
        <end position="160"/>
    </location>
</feature>
<dbReference type="PANTHER" id="PTHR33777">
    <property type="entry name" value="UPF0045 PROTEIN ECM15"/>
    <property type="match status" value="1"/>
</dbReference>
<evidence type="ECO:0000259" key="2">
    <source>
        <dbReference type="Pfam" id="PF01910"/>
    </source>
</evidence>
<keyword evidence="4" id="KW-1185">Reference proteome</keyword>
<comment type="similarity">
    <text evidence="1">Belongs to the UPF0045 family.</text>
</comment>
<dbReference type="Pfam" id="PF01910">
    <property type="entry name" value="Thiamine_BP"/>
    <property type="match status" value="2"/>
</dbReference>
<protein>
    <recommendedName>
        <fullName evidence="2">Thiamine-binding protein domain-containing protein</fullName>
    </recommendedName>
</protein>
<accession>J4GM45</accession>
<name>J4GM45_9APHY</name>
<dbReference type="OrthoDB" id="5587367at2759"/>
<dbReference type="Gene3D" id="3.30.70.930">
    <property type="match status" value="1"/>
</dbReference>
<proteinExistence type="inferred from homology"/>
<dbReference type="InterPro" id="IPR002767">
    <property type="entry name" value="Thiamine_BP"/>
</dbReference>
<dbReference type="RefSeq" id="XP_012179295.1">
    <property type="nucleotide sequence ID" value="XM_012323905.1"/>
</dbReference>
<dbReference type="GO" id="GO:0005829">
    <property type="term" value="C:cytosol"/>
    <property type="evidence" value="ECO:0007669"/>
    <property type="project" value="TreeGrafter"/>
</dbReference>
<dbReference type="PANTHER" id="PTHR33777:SF1">
    <property type="entry name" value="UPF0045 PROTEIN ECM15"/>
    <property type="match status" value="1"/>
</dbReference>
<dbReference type="InterPro" id="IPR029756">
    <property type="entry name" value="MTH1187/YkoF-like"/>
</dbReference>
<feature type="domain" description="Thiamine-binding protein" evidence="2">
    <location>
        <begin position="43"/>
        <end position="80"/>
    </location>
</feature>
<dbReference type="InParanoid" id="J4GM45"/>
<dbReference type="Proteomes" id="UP000006352">
    <property type="component" value="Unassembled WGS sequence"/>
</dbReference>
<evidence type="ECO:0000313" key="4">
    <source>
        <dbReference type="Proteomes" id="UP000006352"/>
    </source>
</evidence>
<dbReference type="HOGENOM" id="CLU_137479_0_1_1"/>
<dbReference type="AlphaFoldDB" id="J4GM45"/>
<dbReference type="EMBL" id="HE796959">
    <property type="protein sequence ID" value="CCL99990.1"/>
    <property type="molecule type" value="Genomic_DNA"/>
</dbReference>
<dbReference type="InterPro" id="IPR051614">
    <property type="entry name" value="UPF0045_domain"/>
</dbReference>